<evidence type="ECO:0000259" key="2">
    <source>
        <dbReference type="PROSITE" id="PS51178"/>
    </source>
</evidence>
<dbReference type="InterPro" id="IPR005543">
    <property type="entry name" value="PASTA_dom"/>
</dbReference>
<reference evidence="4" key="1">
    <citation type="submission" date="2019-05" db="EMBL/GenBank/DDBJ databases">
        <title>Flavobacterium profundi sp. nov., isolated from a deep-sea seamount.</title>
        <authorList>
            <person name="Zhang D.-C."/>
        </authorList>
    </citation>
    <scope>NUCLEOTIDE SEQUENCE [LARGE SCALE GENOMIC DNA]</scope>
    <source>
        <strain evidence="4">TP390</strain>
    </source>
</reference>
<dbReference type="Proteomes" id="UP000431264">
    <property type="component" value="Unassembled WGS sequence"/>
</dbReference>
<accession>A0A6I4IUY0</accession>
<dbReference type="PROSITE" id="PS51178">
    <property type="entry name" value="PASTA"/>
    <property type="match status" value="1"/>
</dbReference>
<sequence>MSIKKFLTSKTFFIQLAIAFGIIIVLGFALLTFLDFKTNHGEEIPVPDLSKMQVTIADEKLKEMGLELLLLDTVDFRKDMPPFSIVEQSPKAGTTVKDGRKIYVKLNSGGFTDIKLPDFYEKTYRQISANLKSLGLKEGKNTYKKNMAKDVVLGLTQNGKTLKVGDKVKKNSVVDFILGDGKEVFDASDIILESEENQLPEEFKEGE</sequence>
<evidence type="ECO:0000256" key="1">
    <source>
        <dbReference type="SAM" id="Phobius"/>
    </source>
</evidence>
<comment type="caution">
    <text evidence="3">The sequence shown here is derived from an EMBL/GenBank/DDBJ whole genome shotgun (WGS) entry which is preliminary data.</text>
</comment>
<dbReference type="Gene3D" id="3.30.10.20">
    <property type="match status" value="2"/>
</dbReference>
<dbReference type="SMART" id="SM00740">
    <property type="entry name" value="PASTA"/>
    <property type="match status" value="2"/>
</dbReference>
<keyword evidence="1" id="KW-0812">Transmembrane</keyword>
<evidence type="ECO:0000313" key="4">
    <source>
        <dbReference type="Proteomes" id="UP000431264"/>
    </source>
</evidence>
<feature type="transmembrane region" description="Helical" evidence="1">
    <location>
        <begin position="12"/>
        <end position="34"/>
    </location>
</feature>
<proteinExistence type="predicted"/>
<keyword evidence="4" id="KW-1185">Reference proteome</keyword>
<dbReference type="Pfam" id="PF03793">
    <property type="entry name" value="PASTA"/>
    <property type="match status" value="1"/>
</dbReference>
<keyword evidence="1" id="KW-1133">Transmembrane helix</keyword>
<protein>
    <submittedName>
        <fullName evidence="3">PASTA domain-containing protein</fullName>
    </submittedName>
</protein>
<evidence type="ECO:0000313" key="3">
    <source>
        <dbReference type="EMBL" id="MVO10690.1"/>
    </source>
</evidence>
<keyword evidence="1" id="KW-0472">Membrane</keyword>
<dbReference type="EMBL" id="WQLW01000014">
    <property type="protein sequence ID" value="MVO10690.1"/>
    <property type="molecule type" value="Genomic_DNA"/>
</dbReference>
<dbReference type="OrthoDB" id="9803895at2"/>
<feature type="domain" description="PASTA" evidence="2">
    <location>
        <begin position="41"/>
        <end position="108"/>
    </location>
</feature>
<dbReference type="AlphaFoldDB" id="A0A6I4IUY0"/>
<dbReference type="CDD" id="cd06577">
    <property type="entry name" value="PASTA_pknB"/>
    <property type="match status" value="1"/>
</dbReference>
<name>A0A6I4IUY0_9FLAO</name>
<dbReference type="RefSeq" id="WP_140999114.1">
    <property type="nucleotide sequence ID" value="NZ_VDCZ01000014.1"/>
</dbReference>
<gene>
    <name evidence="3" type="ORF">GOQ30_16060</name>
</gene>
<organism evidence="3 4">
    <name type="scientific">Flavobacterium profundi</name>
    <dbReference type="NCBI Taxonomy" id="1774945"/>
    <lineage>
        <taxon>Bacteria</taxon>
        <taxon>Pseudomonadati</taxon>
        <taxon>Bacteroidota</taxon>
        <taxon>Flavobacteriia</taxon>
        <taxon>Flavobacteriales</taxon>
        <taxon>Flavobacteriaceae</taxon>
        <taxon>Flavobacterium</taxon>
    </lineage>
</organism>